<evidence type="ECO:0000256" key="1">
    <source>
        <dbReference type="ARBA" id="ARBA00001933"/>
    </source>
</evidence>
<dbReference type="InterPro" id="IPR050147">
    <property type="entry name" value="Ser/Thr_Dehydratase"/>
</dbReference>
<name>A0A1B9I072_9TREE</name>
<comment type="similarity">
    <text evidence="4">Belongs to the serine/threonine dehydratase family.</text>
</comment>
<dbReference type="AlphaFoldDB" id="A0A1B9I072"/>
<keyword evidence="7" id="KW-0963">Cytoplasm</keyword>
<dbReference type="Pfam" id="PF00291">
    <property type="entry name" value="PALP"/>
    <property type="match status" value="1"/>
</dbReference>
<dbReference type="CDD" id="cd06448">
    <property type="entry name" value="L-Ser-dehyd"/>
    <property type="match status" value="1"/>
</dbReference>
<keyword evidence="9" id="KW-0456">Lyase</keyword>
<gene>
    <name evidence="12" type="ORF">I206_04624</name>
    <name evidence="13" type="ORF">I206_105804</name>
</gene>
<evidence type="ECO:0000313" key="13">
    <source>
        <dbReference type="EMBL" id="WWC71845.1"/>
    </source>
</evidence>
<comment type="cofactor">
    <cofactor evidence="1">
        <name>pyridoxal 5'-phosphate</name>
        <dbReference type="ChEBI" id="CHEBI:597326"/>
    </cofactor>
</comment>
<evidence type="ECO:0000313" key="14">
    <source>
        <dbReference type="Proteomes" id="UP000094020"/>
    </source>
</evidence>
<organism evidence="12">
    <name type="scientific">Kwoniella pini CBS 10737</name>
    <dbReference type="NCBI Taxonomy" id="1296096"/>
    <lineage>
        <taxon>Eukaryota</taxon>
        <taxon>Fungi</taxon>
        <taxon>Dikarya</taxon>
        <taxon>Basidiomycota</taxon>
        <taxon>Agaricomycotina</taxon>
        <taxon>Tremellomycetes</taxon>
        <taxon>Tremellales</taxon>
        <taxon>Cryptococcaceae</taxon>
        <taxon>Kwoniella</taxon>
    </lineage>
</organism>
<keyword evidence="6" id="KW-0312">Gluconeogenesis</keyword>
<keyword evidence="8" id="KW-0663">Pyridoxal phosphate</keyword>
<evidence type="ECO:0000313" key="12">
    <source>
        <dbReference type="EMBL" id="OCF48937.1"/>
    </source>
</evidence>
<evidence type="ECO:0000256" key="7">
    <source>
        <dbReference type="ARBA" id="ARBA00022490"/>
    </source>
</evidence>
<evidence type="ECO:0000256" key="4">
    <source>
        <dbReference type="ARBA" id="ARBA00010869"/>
    </source>
</evidence>
<dbReference type="EMBL" id="CP144526">
    <property type="protein sequence ID" value="WWC71845.1"/>
    <property type="molecule type" value="Genomic_DNA"/>
</dbReference>
<reference evidence="12" key="3">
    <citation type="submission" date="2016-07" db="EMBL/GenBank/DDBJ databases">
        <title>Evolution of pathogenesis and genome organization in the Tremellales.</title>
        <authorList>
            <person name="Cuomo C."/>
            <person name="Litvintseva A."/>
            <person name="Heitman J."/>
            <person name="Chen Y."/>
            <person name="Sun S."/>
            <person name="Springer D."/>
            <person name="Dromer F."/>
            <person name="Young S."/>
            <person name="Zeng Q."/>
            <person name="Chapman S."/>
            <person name="Gujja S."/>
            <person name="Saif S."/>
            <person name="Birren B."/>
        </authorList>
    </citation>
    <scope>NUCLEOTIDE SEQUENCE</scope>
    <source>
        <strain evidence="12">CBS 10737</strain>
    </source>
</reference>
<keyword evidence="14" id="KW-1185">Reference proteome</keyword>
<dbReference type="GO" id="GO:0005737">
    <property type="term" value="C:cytoplasm"/>
    <property type="evidence" value="ECO:0007669"/>
    <property type="project" value="UniProtKB-SubCell"/>
</dbReference>
<dbReference type="Gene3D" id="3.40.50.1100">
    <property type="match status" value="2"/>
</dbReference>
<accession>A0A1B9I072</accession>
<reference evidence="12" key="1">
    <citation type="submission" date="2013-07" db="EMBL/GenBank/DDBJ databases">
        <title>The Genome Sequence of Cryptococcus pinus CBS10737.</title>
        <authorList>
            <consortium name="The Broad Institute Genome Sequencing Platform"/>
            <person name="Cuomo C."/>
            <person name="Litvintseva A."/>
            <person name="Chen Y."/>
            <person name="Heitman J."/>
            <person name="Sun S."/>
            <person name="Springer D."/>
            <person name="Dromer F."/>
            <person name="Young S.K."/>
            <person name="Zeng Q."/>
            <person name="Gargeya S."/>
            <person name="Fitzgerald M."/>
            <person name="Abouelleil A."/>
            <person name="Alvarado L."/>
            <person name="Berlin A.M."/>
            <person name="Chapman S.B."/>
            <person name="Dewar J."/>
            <person name="Goldberg J."/>
            <person name="Griggs A."/>
            <person name="Gujja S."/>
            <person name="Hansen M."/>
            <person name="Howarth C."/>
            <person name="Imamovic A."/>
            <person name="Larimer J."/>
            <person name="McCowan C."/>
            <person name="Murphy C."/>
            <person name="Pearson M."/>
            <person name="Priest M."/>
            <person name="Roberts A."/>
            <person name="Saif S."/>
            <person name="Shea T."/>
            <person name="Sykes S."/>
            <person name="Wortman J."/>
            <person name="Nusbaum C."/>
            <person name="Birren B."/>
        </authorList>
    </citation>
    <scope>NUCLEOTIDE SEQUENCE [LARGE SCALE GENOMIC DNA]</scope>
    <source>
        <strain evidence="12">CBS 10737</strain>
    </source>
</reference>
<dbReference type="EC" id="4.3.1.17" evidence="5"/>
<dbReference type="GO" id="GO:0009097">
    <property type="term" value="P:isoleucine biosynthetic process"/>
    <property type="evidence" value="ECO:0007669"/>
    <property type="project" value="TreeGrafter"/>
</dbReference>
<sequence length="335" mass="36482">MPETSPSRPWIETPLLESRALSKLNGCRVFLKLENLQPSKSFKSRGIGNFIVESIKSDPSRTPHFYISSGGNAGLACVTAASTLGYKATVVVPLSTKPMMIEKLKIAGADVIQNGATWFHADTYLREELLDKDSNGVYVPPFDHHHVWEGASTMTEEWEKQLSIIDGNKNERTNADLVVCSVGGGGLFCGIMKGIFSNERKTKVLTVETIGAESLYKSIEKGELITLPGITSIATSLGAVTVAPKAFEYANENKDLVKSIVVKDEQAVKALLKFASEENLIVEPACGATLAPAYEGRLKELFPDLKEDSKVVLVVCGGSAVNLELLDEWQRKYIT</sequence>
<evidence type="ECO:0000259" key="11">
    <source>
        <dbReference type="Pfam" id="PF00291"/>
    </source>
</evidence>
<dbReference type="Proteomes" id="UP000094020">
    <property type="component" value="Chromosome 8"/>
</dbReference>
<comment type="catalytic activity">
    <reaction evidence="10">
        <text>L-serine = pyruvate + NH4(+)</text>
        <dbReference type="Rhea" id="RHEA:19169"/>
        <dbReference type="ChEBI" id="CHEBI:15361"/>
        <dbReference type="ChEBI" id="CHEBI:28938"/>
        <dbReference type="ChEBI" id="CHEBI:33384"/>
        <dbReference type="EC" id="4.3.1.17"/>
    </reaction>
</comment>
<feature type="domain" description="Tryptophan synthase beta chain-like PALP" evidence="11">
    <location>
        <begin position="11"/>
        <end position="317"/>
    </location>
</feature>
<dbReference type="OrthoDB" id="7773036at2759"/>
<dbReference type="FunFam" id="3.40.50.1100:FF:000040">
    <property type="entry name" value="L-serine dehydratase, putative"/>
    <property type="match status" value="1"/>
</dbReference>
<dbReference type="GeneID" id="30172993"/>
<evidence type="ECO:0000256" key="8">
    <source>
        <dbReference type="ARBA" id="ARBA00022898"/>
    </source>
</evidence>
<dbReference type="PANTHER" id="PTHR48078:SF2">
    <property type="entry name" value="CATABOLIC L-SERINE_THREONINE DEHYDRATASE"/>
    <property type="match status" value="1"/>
</dbReference>
<dbReference type="GO" id="GO:0006567">
    <property type="term" value="P:L-threonine catabolic process"/>
    <property type="evidence" value="ECO:0007669"/>
    <property type="project" value="TreeGrafter"/>
</dbReference>
<proteinExistence type="inferred from homology"/>
<reference evidence="13" key="2">
    <citation type="submission" date="2013-07" db="EMBL/GenBank/DDBJ databases">
        <authorList>
            <consortium name="The Broad Institute Genome Sequencing Platform"/>
            <person name="Cuomo C."/>
            <person name="Litvintseva A."/>
            <person name="Chen Y."/>
            <person name="Heitman J."/>
            <person name="Sun S."/>
            <person name="Springer D."/>
            <person name="Dromer F."/>
            <person name="Young S.K."/>
            <person name="Zeng Q."/>
            <person name="Gargeya S."/>
            <person name="Fitzgerald M."/>
            <person name="Abouelleil A."/>
            <person name="Alvarado L."/>
            <person name="Berlin A.M."/>
            <person name="Chapman S.B."/>
            <person name="Dewar J."/>
            <person name="Goldberg J."/>
            <person name="Griggs A."/>
            <person name="Gujja S."/>
            <person name="Hansen M."/>
            <person name="Howarth C."/>
            <person name="Imamovic A."/>
            <person name="Larimer J."/>
            <person name="McCowan C."/>
            <person name="Murphy C."/>
            <person name="Pearson M."/>
            <person name="Priest M."/>
            <person name="Roberts A."/>
            <person name="Saif S."/>
            <person name="Shea T."/>
            <person name="Sykes S."/>
            <person name="Wortman J."/>
            <person name="Nusbaum C."/>
            <person name="Birren B."/>
        </authorList>
    </citation>
    <scope>NUCLEOTIDE SEQUENCE</scope>
    <source>
        <strain evidence="13">CBS 10737</strain>
    </source>
</reference>
<dbReference type="SUPFAM" id="SSF53686">
    <property type="entry name" value="Tryptophan synthase beta subunit-like PLP-dependent enzymes"/>
    <property type="match status" value="1"/>
</dbReference>
<evidence type="ECO:0000256" key="5">
    <source>
        <dbReference type="ARBA" id="ARBA00012093"/>
    </source>
</evidence>
<dbReference type="KEGG" id="kpin:30172993"/>
<dbReference type="GO" id="GO:0004794">
    <property type="term" value="F:threonine deaminase activity"/>
    <property type="evidence" value="ECO:0007669"/>
    <property type="project" value="TreeGrafter"/>
</dbReference>
<dbReference type="GO" id="GO:0006094">
    <property type="term" value="P:gluconeogenesis"/>
    <property type="evidence" value="ECO:0007669"/>
    <property type="project" value="UniProtKB-KW"/>
</dbReference>
<evidence type="ECO:0000256" key="2">
    <source>
        <dbReference type="ARBA" id="ARBA00004496"/>
    </source>
</evidence>
<reference evidence="13" key="4">
    <citation type="submission" date="2024-02" db="EMBL/GenBank/DDBJ databases">
        <title>Comparative genomics of Cryptococcus and Kwoniella reveals pathogenesis evolution and contrasting modes of karyotype evolution via chromosome fusion or intercentromeric recombination.</title>
        <authorList>
            <person name="Coelho M.A."/>
            <person name="David-Palma M."/>
            <person name="Shea T."/>
            <person name="Bowers K."/>
            <person name="McGinley-Smith S."/>
            <person name="Mohammad A.W."/>
            <person name="Gnirke A."/>
            <person name="Yurkov A.M."/>
            <person name="Nowrousian M."/>
            <person name="Sun S."/>
            <person name="Cuomo C.A."/>
            <person name="Heitman J."/>
        </authorList>
    </citation>
    <scope>NUCLEOTIDE SEQUENCE</scope>
    <source>
        <strain evidence="13">CBS 10737</strain>
    </source>
</reference>
<dbReference type="InterPro" id="IPR001926">
    <property type="entry name" value="TrpB-like_PALP"/>
</dbReference>
<evidence type="ECO:0000256" key="10">
    <source>
        <dbReference type="ARBA" id="ARBA00049406"/>
    </source>
</evidence>
<dbReference type="PANTHER" id="PTHR48078">
    <property type="entry name" value="THREONINE DEHYDRATASE, MITOCHONDRIAL-RELATED"/>
    <property type="match status" value="1"/>
</dbReference>
<evidence type="ECO:0000256" key="6">
    <source>
        <dbReference type="ARBA" id="ARBA00022432"/>
    </source>
</evidence>
<dbReference type="GO" id="GO:0006565">
    <property type="term" value="P:L-serine catabolic process"/>
    <property type="evidence" value="ECO:0007669"/>
    <property type="project" value="TreeGrafter"/>
</dbReference>
<evidence type="ECO:0000256" key="9">
    <source>
        <dbReference type="ARBA" id="ARBA00023239"/>
    </source>
</evidence>
<evidence type="ECO:0000256" key="3">
    <source>
        <dbReference type="ARBA" id="ARBA00004742"/>
    </source>
</evidence>
<comment type="subcellular location">
    <subcellularLocation>
        <location evidence="2">Cytoplasm</location>
    </subcellularLocation>
</comment>
<dbReference type="RefSeq" id="XP_019010156.1">
    <property type="nucleotide sequence ID" value="XM_019156354.1"/>
</dbReference>
<dbReference type="EMBL" id="KI894012">
    <property type="protein sequence ID" value="OCF48937.1"/>
    <property type="molecule type" value="Genomic_DNA"/>
</dbReference>
<comment type="pathway">
    <text evidence="3">Carbohydrate biosynthesis; gluconeogenesis.</text>
</comment>
<dbReference type="InterPro" id="IPR036052">
    <property type="entry name" value="TrpB-like_PALP_sf"/>
</dbReference>
<dbReference type="GO" id="GO:0003941">
    <property type="term" value="F:L-serine ammonia-lyase activity"/>
    <property type="evidence" value="ECO:0007669"/>
    <property type="project" value="UniProtKB-EC"/>
</dbReference>
<dbReference type="STRING" id="1296096.A0A1B9I072"/>
<protein>
    <recommendedName>
        <fullName evidence="5">L-serine ammonia-lyase</fullName>
        <ecNumber evidence="5">4.3.1.17</ecNumber>
    </recommendedName>
</protein>